<proteinExistence type="predicted"/>
<organism evidence="1 2">
    <name type="scientific">Pleurodeles waltl</name>
    <name type="common">Iberian ribbed newt</name>
    <dbReference type="NCBI Taxonomy" id="8319"/>
    <lineage>
        <taxon>Eukaryota</taxon>
        <taxon>Metazoa</taxon>
        <taxon>Chordata</taxon>
        <taxon>Craniata</taxon>
        <taxon>Vertebrata</taxon>
        <taxon>Euteleostomi</taxon>
        <taxon>Amphibia</taxon>
        <taxon>Batrachia</taxon>
        <taxon>Caudata</taxon>
        <taxon>Salamandroidea</taxon>
        <taxon>Salamandridae</taxon>
        <taxon>Pleurodelinae</taxon>
        <taxon>Pleurodeles</taxon>
    </lineage>
</organism>
<dbReference type="Proteomes" id="UP001066276">
    <property type="component" value="Chromosome 10"/>
</dbReference>
<comment type="caution">
    <text evidence="1">The sequence shown here is derived from an EMBL/GenBank/DDBJ whole genome shotgun (WGS) entry which is preliminary data.</text>
</comment>
<sequence length="126" mass="14603">MVAVVGFLKAPTRRVFRCMSRRNTVICSMRSLKHRSDHEGGPRRVSDLQDGMMFYETGVLDDVNVVEQDEVLNHTRSETSGEFGHQDIERDKIQDVVWDKIQDTVQDESLNRYLPKRGYYQAQILG</sequence>
<dbReference type="AlphaFoldDB" id="A0AAV7LZH2"/>
<reference evidence="1" key="1">
    <citation type="journal article" date="2022" name="bioRxiv">
        <title>Sequencing and chromosome-scale assembly of the giantPleurodeles waltlgenome.</title>
        <authorList>
            <person name="Brown T."/>
            <person name="Elewa A."/>
            <person name="Iarovenko S."/>
            <person name="Subramanian E."/>
            <person name="Araus A.J."/>
            <person name="Petzold A."/>
            <person name="Susuki M."/>
            <person name="Suzuki K.-i.T."/>
            <person name="Hayashi T."/>
            <person name="Toyoda A."/>
            <person name="Oliveira C."/>
            <person name="Osipova E."/>
            <person name="Leigh N.D."/>
            <person name="Simon A."/>
            <person name="Yun M.H."/>
        </authorList>
    </citation>
    <scope>NUCLEOTIDE SEQUENCE</scope>
    <source>
        <strain evidence="1">20211129_DDA</strain>
        <tissue evidence="1">Liver</tissue>
    </source>
</reference>
<gene>
    <name evidence="1" type="ORF">NDU88_002081</name>
</gene>
<name>A0AAV7LZH2_PLEWA</name>
<accession>A0AAV7LZH2</accession>
<keyword evidence="2" id="KW-1185">Reference proteome</keyword>
<protein>
    <submittedName>
        <fullName evidence="1">Uncharacterized protein</fullName>
    </submittedName>
</protein>
<dbReference type="EMBL" id="JANPWB010000014">
    <property type="protein sequence ID" value="KAJ1096951.1"/>
    <property type="molecule type" value="Genomic_DNA"/>
</dbReference>
<evidence type="ECO:0000313" key="2">
    <source>
        <dbReference type="Proteomes" id="UP001066276"/>
    </source>
</evidence>
<evidence type="ECO:0000313" key="1">
    <source>
        <dbReference type="EMBL" id="KAJ1096951.1"/>
    </source>
</evidence>